<dbReference type="Proteomes" id="UP000283269">
    <property type="component" value="Unassembled WGS sequence"/>
</dbReference>
<sequence>LPQNLDTWRSPGNSWEAENQIWFDLDDVFRDAGYTLWPHALNSTLHTPGDTYPLSSGFGYSTPNRIQPTGPGTLARLRRFNFTNPLQRAARTRDGHDVIIRVIVIGNEGHDHLNILRNTATGKGSLLSTNHTLPMFAEFHFEDITFGIFPKVGGSVLYAYDYWAKNSVGDIIEMLMQMLEALEYIHSLNIAHRDAFRDNFVIQWHPESLATMSISPSRPRVYLIDFEVAIQFPPECPLDQCVTTGYPLGGSFTDFETYSRPHAPEFASGKAYSPFSLDVWQLGKSFENFKSTIPAIDEVMGQMTDADTSRRISAADALDRLKKAVHSMVPEALLIEPVVISEQ</sequence>
<feature type="domain" description="Protein kinase" evidence="1">
    <location>
        <begin position="63"/>
        <end position="343"/>
    </location>
</feature>
<dbReference type="InParanoid" id="A0A409WRP4"/>
<dbReference type="PANTHER" id="PTHR44167">
    <property type="entry name" value="OVARIAN-SPECIFIC SERINE/THREONINE-PROTEIN KINASE LOK-RELATED"/>
    <property type="match status" value="1"/>
</dbReference>
<feature type="non-terminal residue" evidence="2">
    <location>
        <position position="1"/>
    </location>
</feature>
<evidence type="ECO:0000259" key="1">
    <source>
        <dbReference type="PROSITE" id="PS50011"/>
    </source>
</evidence>
<dbReference type="Pfam" id="PF00069">
    <property type="entry name" value="Pkinase"/>
    <property type="match status" value="1"/>
</dbReference>
<dbReference type="Gene3D" id="1.10.510.10">
    <property type="entry name" value="Transferase(Phosphotransferase) domain 1"/>
    <property type="match status" value="1"/>
</dbReference>
<dbReference type="OrthoDB" id="2985259at2759"/>
<protein>
    <recommendedName>
        <fullName evidence="1">Protein kinase domain-containing protein</fullName>
    </recommendedName>
</protein>
<comment type="caution">
    <text evidence="2">The sequence shown here is derived from an EMBL/GenBank/DDBJ whole genome shotgun (WGS) entry which is preliminary data.</text>
</comment>
<evidence type="ECO:0000313" key="2">
    <source>
        <dbReference type="EMBL" id="PPQ81146.1"/>
    </source>
</evidence>
<dbReference type="InterPro" id="IPR011009">
    <property type="entry name" value="Kinase-like_dom_sf"/>
</dbReference>
<dbReference type="STRING" id="93625.A0A409WRP4"/>
<dbReference type="SUPFAM" id="SSF56112">
    <property type="entry name" value="Protein kinase-like (PK-like)"/>
    <property type="match status" value="1"/>
</dbReference>
<dbReference type="GO" id="GO:0004674">
    <property type="term" value="F:protein serine/threonine kinase activity"/>
    <property type="evidence" value="ECO:0007669"/>
    <property type="project" value="TreeGrafter"/>
</dbReference>
<proteinExistence type="predicted"/>
<dbReference type="InterPro" id="IPR000719">
    <property type="entry name" value="Prot_kinase_dom"/>
</dbReference>
<dbReference type="PROSITE" id="PS50011">
    <property type="entry name" value="PROTEIN_KINASE_DOM"/>
    <property type="match status" value="1"/>
</dbReference>
<dbReference type="AlphaFoldDB" id="A0A409WRP4"/>
<gene>
    <name evidence="2" type="ORF">CVT25_015198</name>
</gene>
<name>A0A409WRP4_PSICY</name>
<accession>A0A409WRP4</accession>
<dbReference type="GO" id="GO:0005634">
    <property type="term" value="C:nucleus"/>
    <property type="evidence" value="ECO:0007669"/>
    <property type="project" value="TreeGrafter"/>
</dbReference>
<dbReference type="PANTHER" id="PTHR44167:SF24">
    <property type="entry name" value="SERINE_THREONINE-PROTEIN KINASE CHK2"/>
    <property type="match status" value="1"/>
</dbReference>
<dbReference type="SMART" id="SM00220">
    <property type="entry name" value="S_TKc"/>
    <property type="match status" value="1"/>
</dbReference>
<keyword evidence="3" id="KW-1185">Reference proteome</keyword>
<evidence type="ECO:0000313" key="3">
    <source>
        <dbReference type="Proteomes" id="UP000283269"/>
    </source>
</evidence>
<dbReference type="GO" id="GO:0044773">
    <property type="term" value="P:mitotic DNA damage checkpoint signaling"/>
    <property type="evidence" value="ECO:0007669"/>
    <property type="project" value="TreeGrafter"/>
</dbReference>
<reference evidence="2 3" key="1">
    <citation type="journal article" date="2018" name="Evol. Lett.">
        <title>Horizontal gene cluster transfer increased hallucinogenic mushroom diversity.</title>
        <authorList>
            <person name="Reynolds H.T."/>
            <person name="Vijayakumar V."/>
            <person name="Gluck-Thaler E."/>
            <person name="Korotkin H.B."/>
            <person name="Matheny P.B."/>
            <person name="Slot J.C."/>
        </authorList>
    </citation>
    <scope>NUCLEOTIDE SEQUENCE [LARGE SCALE GENOMIC DNA]</scope>
    <source>
        <strain evidence="2 3">2631</strain>
    </source>
</reference>
<dbReference type="GO" id="GO:0005524">
    <property type="term" value="F:ATP binding"/>
    <property type="evidence" value="ECO:0007669"/>
    <property type="project" value="InterPro"/>
</dbReference>
<organism evidence="2 3">
    <name type="scientific">Psilocybe cyanescens</name>
    <dbReference type="NCBI Taxonomy" id="93625"/>
    <lineage>
        <taxon>Eukaryota</taxon>
        <taxon>Fungi</taxon>
        <taxon>Dikarya</taxon>
        <taxon>Basidiomycota</taxon>
        <taxon>Agaricomycotina</taxon>
        <taxon>Agaricomycetes</taxon>
        <taxon>Agaricomycetidae</taxon>
        <taxon>Agaricales</taxon>
        <taxon>Agaricineae</taxon>
        <taxon>Strophariaceae</taxon>
        <taxon>Psilocybe</taxon>
    </lineage>
</organism>
<dbReference type="EMBL" id="NHYD01003279">
    <property type="protein sequence ID" value="PPQ81146.1"/>
    <property type="molecule type" value="Genomic_DNA"/>
</dbReference>